<dbReference type="Pfam" id="PF26639">
    <property type="entry name" value="Het-6_barrel"/>
    <property type="match status" value="1"/>
</dbReference>
<dbReference type="AlphaFoldDB" id="A0A024RUN5"/>
<protein>
    <submittedName>
        <fullName evidence="2">Heterokaryon incompatibility protein</fullName>
    </submittedName>
</protein>
<proteinExistence type="predicted"/>
<evidence type="ECO:0000259" key="1">
    <source>
        <dbReference type="Pfam" id="PF06985"/>
    </source>
</evidence>
<evidence type="ECO:0000313" key="3">
    <source>
        <dbReference type="Proteomes" id="UP000024376"/>
    </source>
</evidence>
<dbReference type="KEGG" id="trr:M419DRAFT_93336"/>
<dbReference type="PANTHER" id="PTHR24148:SF73">
    <property type="entry name" value="HET DOMAIN PROTEIN (AFU_ORTHOLOGUE AFUA_8G01020)"/>
    <property type="match status" value="1"/>
</dbReference>
<dbReference type="Pfam" id="PF06985">
    <property type="entry name" value="HET"/>
    <property type="match status" value="1"/>
</dbReference>
<organism evidence="2 3">
    <name type="scientific">Hypocrea jecorina (strain ATCC 56765 / BCRC 32924 / NRRL 11460 / Rut C-30)</name>
    <name type="common">Trichoderma reesei</name>
    <dbReference type="NCBI Taxonomy" id="1344414"/>
    <lineage>
        <taxon>Eukaryota</taxon>
        <taxon>Fungi</taxon>
        <taxon>Dikarya</taxon>
        <taxon>Ascomycota</taxon>
        <taxon>Pezizomycotina</taxon>
        <taxon>Sordariomycetes</taxon>
        <taxon>Hypocreomycetidae</taxon>
        <taxon>Hypocreales</taxon>
        <taxon>Hypocreaceae</taxon>
        <taxon>Trichoderma</taxon>
    </lineage>
</organism>
<dbReference type="HOGENOM" id="CLU_004184_7_2_1"/>
<evidence type="ECO:0000313" key="2">
    <source>
        <dbReference type="EMBL" id="ETR96778.1"/>
    </source>
</evidence>
<feature type="domain" description="Heterokaryon incompatibility" evidence="1">
    <location>
        <begin position="59"/>
        <end position="240"/>
    </location>
</feature>
<sequence>MSLFELKPLEPYEYSPLSPAKRAFRLVQLLPPKPSIIPGTFGTIRIRVLEADIDTSARYDALSYSWNVPAGQGEPNRQVIVETDSGSRKLFIFPALENALFHLGTQNMTDRIFIDQISINQKDKNEKSHQVSLMQDIYMNSARTLVWLGPSTRASDRYFDVVRQICSEGVLSRVMGPRVSQFMHVFDAVMDPTMPVNEEQREDRDDLLDLIARYGDRFPLSGFADVLDRNWFNRLWVIQEACLAPSVIFVCGKKSLCFDCFRASSLFYSIYNTHWVRNLDKAVPQRVLRERDALFGKMGGLNRIFQERKAIHQTMKRRGLHDLILKYNVNHHLMKIGATLEQDRIFGLLGLAAIDDAVKRKVRVDYDAQVVQMYSEIAEILLQESVDILLFNQHPRKTQGLPSWVPDWAMDLSIPIRYVALGEPTSNAGGPMGEAPIRLEGSQPRIAIKGILVGEIQEVGQRLQQAQPNTKVHEEIDYRSAKLFFDEASRFARRAVGTARRRDFSLSAADVELGMQLRLCDSGLSYRHFTERLGAVAGIERLQALHSACHSLGERLIRSDETIASYHITRIYRTIGIVPWYWQPMSEMESLRTWALNPVLAGHIAGRALRDFVVDMTGLCIASARAWYASKVLVYRRRFQRIKLRPDPGSVEKLGLSADVSLSPDMGVFTSNLLKNLGRKLFRTTDGYVGLGPVSMQAGDRIVIFRGGTTPHILRLQYGGIHEMKYEYLGEAYCDGFMDGEIFQHEAKREETFVLV</sequence>
<gene>
    <name evidence="2" type="ORF">M419DRAFT_93336</name>
</gene>
<dbReference type="InterPro" id="IPR010730">
    <property type="entry name" value="HET"/>
</dbReference>
<name>A0A024RUN5_HYPJR</name>
<reference evidence="3" key="1">
    <citation type="journal article" date="2013" name="Ind. Biotechnol.">
        <title>Comparative genomics analysis of Trichoderma reesei strains.</title>
        <authorList>
            <person name="Koike H."/>
            <person name="Aerts A."/>
            <person name="LaButti K."/>
            <person name="Grigoriev I.V."/>
            <person name="Baker S.E."/>
        </authorList>
    </citation>
    <scope>NUCLEOTIDE SEQUENCE [LARGE SCALE GENOMIC DNA]</scope>
    <source>
        <strain evidence="3">ATCC 56765 / BCRC 32924 / NRRL 11460 / Rut C-30</strain>
    </source>
</reference>
<dbReference type="Proteomes" id="UP000024376">
    <property type="component" value="Unassembled WGS sequence"/>
</dbReference>
<dbReference type="EMBL" id="KI911188">
    <property type="protein sequence ID" value="ETR96778.1"/>
    <property type="molecule type" value="Genomic_DNA"/>
</dbReference>
<dbReference type="OrthoDB" id="4587016at2759"/>
<accession>A0A024RUN5</accession>
<dbReference type="PANTHER" id="PTHR24148">
    <property type="entry name" value="ANKYRIN REPEAT DOMAIN-CONTAINING PROTEIN 39 HOMOLOG-RELATED"/>
    <property type="match status" value="1"/>
</dbReference>
<dbReference type="InterPro" id="IPR052895">
    <property type="entry name" value="HetReg/Transcr_Mod"/>
</dbReference>